<dbReference type="InterPro" id="IPR013123">
    <property type="entry name" value="SpoU_subst-bd"/>
</dbReference>
<dbReference type="InterPro" id="IPR029028">
    <property type="entry name" value="Alpha/beta_knot_MTases"/>
</dbReference>
<dbReference type="EMBL" id="LSQZ01000001">
    <property type="protein sequence ID" value="KXI14868.1"/>
    <property type="molecule type" value="Genomic_DNA"/>
</dbReference>
<sequence length="260" mass="29534">MYIKSKDNDKFKLTKSLLTTKYRNKEGKYIAEGQRTIELAIEYGASIEFVFVNERFYNDPSKGVLIASLKESTHVYILDDSLFRRVVTTENSQGILAVINKKKMDSEDFNKNKHKKIVVVDRIQDPGNMGTIIRTADAAGFDLIICIKGTVDYYNPKVVRSAMGSMFYMDMMSLDNEEARDLLKVNDIDIVSSYLDTENYYDKVDYNENTALVVGNEANGISDFWIRQSDVLVKIPMFGKAESLNVAVSSALLMYKILGR</sequence>
<dbReference type="SUPFAM" id="SSF55315">
    <property type="entry name" value="L30e-like"/>
    <property type="match status" value="1"/>
</dbReference>
<reference evidence="5 6" key="1">
    <citation type="submission" date="2016-02" db="EMBL/GenBank/DDBJ databases">
        <authorList>
            <person name="Wen L."/>
            <person name="He K."/>
            <person name="Yang H."/>
        </authorList>
    </citation>
    <scope>NUCLEOTIDE SEQUENCE [LARGE SCALE GENOMIC DNA]</scope>
    <source>
        <strain evidence="5 6">MJR8628A</strain>
    </source>
</reference>
<dbReference type="GO" id="GO:0005737">
    <property type="term" value="C:cytoplasm"/>
    <property type="evidence" value="ECO:0007669"/>
    <property type="project" value="UniProtKB-ARBA"/>
</dbReference>
<evidence type="ECO:0000313" key="6">
    <source>
        <dbReference type="Proteomes" id="UP000070326"/>
    </source>
</evidence>
<dbReference type="CDD" id="cd18095">
    <property type="entry name" value="SpoU-like_rRNA-MTase"/>
    <property type="match status" value="1"/>
</dbReference>
<dbReference type="Proteomes" id="UP000070326">
    <property type="component" value="Unassembled WGS sequence"/>
</dbReference>
<proteinExistence type="inferred from homology"/>
<accession>A0A135YZN3</accession>
<dbReference type="eggNOG" id="COG0566">
    <property type="taxonomic scope" value="Bacteria"/>
</dbReference>
<comment type="similarity">
    <text evidence="1">Belongs to the class IV-like SAM-binding methyltransferase superfamily. RNA methyltransferase TrmH family.</text>
</comment>
<dbReference type="PATRIC" id="fig|1261.5.peg.58"/>
<evidence type="ECO:0000256" key="1">
    <source>
        <dbReference type="ARBA" id="ARBA00007228"/>
    </source>
</evidence>
<dbReference type="InterPro" id="IPR029064">
    <property type="entry name" value="Ribosomal_eL30-like_sf"/>
</dbReference>
<dbReference type="InterPro" id="IPR051259">
    <property type="entry name" value="rRNA_Methyltransferase"/>
</dbReference>
<dbReference type="Pfam" id="PF22435">
    <property type="entry name" value="MRM3-like_sub_bind"/>
    <property type="match status" value="1"/>
</dbReference>
<dbReference type="InterPro" id="IPR029026">
    <property type="entry name" value="tRNA_m1G_MTases_N"/>
</dbReference>
<keyword evidence="3 5" id="KW-0808">Transferase</keyword>
<dbReference type="RefSeq" id="WP_021935167.1">
    <property type="nucleotide sequence ID" value="NZ_CAXUJS010000013.1"/>
</dbReference>
<evidence type="ECO:0000256" key="2">
    <source>
        <dbReference type="ARBA" id="ARBA00022603"/>
    </source>
</evidence>
<dbReference type="Pfam" id="PF00588">
    <property type="entry name" value="SpoU_methylase"/>
    <property type="match status" value="1"/>
</dbReference>
<comment type="caution">
    <text evidence="5">The sequence shown here is derived from an EMBL/GenBank/DDBJ whole genome shotgun (WGS) entry which is preliminary data.</text>
</comment>
<dbReference type="SUPFAM" id="SSF75217">
    <property type="entry name" value="alpha/beta knot"/>
    <property type="match status" value="1"/>
</dbReference>
<keyword evidence="2 5" id="KW-0489">Methyltransferase</keyword>
<name>A0A135YZN3_9FIRM</name>
<feature type="domain" description="RNA 2-O ribose methyltransferase substrate binding" evidence="4">
    <location>
        <begin position="30"/>
        <end position="105"/>
    </location>
</feature>
<protein>
    <submittedName>
        <fullName evidence="5">RNA methyltransferase, TrmH family</fullName>
    </submittedName>
</protein>
<dbReference type="InterPro" id="IPR053888">
    <property type="entry name" value="MRM3-like_sub_bind"/>
</dbReference>
<dbReference type="Gene3D" id="3.40.1280.10">
    <property type="match status" value="1"/>
</dbReference>
<organism evidence="5 6">
    <name type="scientific">Peptostreptococcus anaerobius</name>
    <dbReference type="NCBI Taxonomy" id="1261"/>
    <lineage>
        <taxon>Bacteria</taxon>
        <taxon>Bacillati</taxon>
        <taxon>Bacillota</taxon>
        <taxon>Clostridia</taxon>
        <taxon>Peptostreptococcales</taxon>
        <taxon>Peptostreptococcaceae</taxon>
        <taxon>Peptostreptococcus</taxon>
    </lineage>
</organism>
<dbReference type="Gene3D" id="3.30.1330.30">
    <property type="match status" value="1"/>
</dbReference>
<evidence type="ECO:0000259" key="4">
    <source>
        <dbReference type="SMART" id="SM00967"/>
    </source>
</evidence>
<dbReference type="GO" id="GO:0003723">
    <property type="term" value="F:RNA binding"/>
    <property type="evidence" value="ECO:0007669"/>
    <property type="project" value="InterPro"/>
</dbReference>
<gene>
    <name evidence="5" type="ORF">HMPREF3195_00057</name>
</gene>
<dbReference type="PANTHER" id="PTHR43191:SF2">
    <property type="entry name" value="RRNA METHYLTRANSFERASE 3, MITOCHONDRIAL"/>
    <property type="match status" value="1"/>
</dbReference>
<evidence type="ECO:0000256" key="3">
    <source>
        <dbReference type="ARBA" id="ARBA00022679"/>
    </source>
</evidence>
<evidence type="ECO:0000313" key="5">
    <source>
        <dbReference type="EMBL" id="KXI14868.1"/>
    </source>
</evidence>
<dbReference type="GO" id="GO:0032259">
    <property type="term" value="P:methylation"/>
    <property type="evidence" value="ECO:0007669"/>
    <property type="project" value="UniProtKB-KW"/>
</dbReference>
<dbReference type="AlphaFoldDB" id="A0A135YZN3"/>
<dbReference type="GO" id="GO:0008173">
    <property type="term" value="F:RNA methyltransferase activity"/>
    <property type="evidence" value="ECO:0007669"/>
    <property type="project" value="InterPro"/>
</dbReference>
<dbReference type="PANTHER" id="PTHR43191">
    <property type="entry name" value="RRNA METHYLTRANSFERASE 3"/>
    <property type="match status" value="1"/>
</dbReference>
<dbReference type="InterPro" id="IPR001537">
    <property type="entry name" value="SpoU_MeTrfase"/>
</dbReference>
<dbReference type="GO" id="GO:0006396">
    <property type="term" value="P:RNA processing"/>
    <property type="evidence" value="ECO:0007669"/>
    <property type="project" value="InterPro"/>
</dbReference>
<dbReference type="STRING" id="1261.HMPREF3195_00057"/>
<dbReference type="SMART" id="SM00967">
    <property type="entry name" value="SpoU_sub_bind"/>
    <property type="match status" value="1"/>
</dbReference>